<proteinExistence type="predicted"/>
<protein>
    <submittedName>
        <fullName evidence="2">Uncharacterized protein</fullName>
    </submittedName>
</protein>
<keyword evidence="3" id="KW-1185">Reference proteome</keyword>
<feature type="compositionally biased region" description="Basic and acidic residues" evidence="1">
    <location>
        <begin position="1"/>
        <end position="24"/>
    </location>
</feature>
<evidence type="ECO:0000256" key="1">
    <source>
        <dbReference type="SAM" id="MobiDB-lite"/>
    </source>
</evidence>
<dbReference type="EMBL" id="JAQJAN010000010">
    <property type="protein sequence ID" value="KAJ5719743.1"/>
    <property type="molecule type" value="Genomic_DNA"/>
</dbReference>
<accession>A0AAD6HJV2</accession>
<reference evidence="2" key="2">
    <citation type="submission" date="2023-01" db="EMBL/GenBank/DDBJ databases">
        <authorList>
            <person name="Petersen C."/>
        </authorList>
    </citation>
    <scope>NUCLEOTIDE SEQUENCE</scope>
    <source>
        <strain evidence="2">IBT 17514</strain>
    </source>
</reference>
<organism evidence="2 3">
    <name type="scientific">Penicillium malachiteum</name>
    <dbReference type="NCBI Taxonomy" id="1324776"/>
    <lineage>
        <taxon>Eukaryota</taxon>
        <taxon>Fungi</taxon>
        <taxon>Dikarya</taxon>
        <taxon>Ascomycota</taxon>
        <taxon>Pezizomycotina</taxon>
        <taxon>Eurotiomycetes</taxon>
        <taxon>Eurotiomycetidae</taxon>
        <taxon>Eurotiales</taxon>
        <taxon>Aspergillaceae</taxon>
        <taxon>Penicillium</taxon>
    </lineage>
</organism>
<reference evidence="2" key="1">
    <citation type="journal article" date="2023" name="IMA Fungus">
        <title>Comparative genomic study of the Penicillium genus elucidates a diverse pangenome and 15 lateral gene transfer events.</title>
        <authorList>
            <person name="Petersen C."/>
            <person name="Sorensen T."/>
            <person name="Nielsen M.R."/>
            <person name="Sondergaard T.E."/>
            <person name="Sorensen J.L."/>
            <person name="Fitzpatrick D.A."/>
            <person name="Frisvad J.C."/>
            <person name="Nielsen K.L."/>
        </authorList>
    </citation>
    <scope>NUCLEOTIDE SEQUENCE</scope>
    <source>
        <strain evidence="2">IBT 17514</strain>
    </source>
</reference>
<gene>
    <name evidence="2" type="ORF">N7493_007321</name>
</gene>
<feature type="region of interest" description="Disordered" evidence="1">
    <location>
        <begin position="1"/>
        <end position="66"/>
    </location>
</feature>
<evidence type="ECO:0000313" key="2">
    <source>
        <dbReference type="EMBL" id="KAJ5719743.1"/>
    </source>
</evidence>
<dbReference type="Proteomes" id="UP001215712">
    <property type="component" value="Unassembled WGS sequence"/>
</dbReference>
<dbReference type="AlphaFoldDB" id="A0AAD6HJV2"/>
<evidence type="ECO:0000313" key="3">
    <source>
        <dbReference type="Proteomes" id="UP001215712"/>
    </source>
</evidence>
<name>A0AAD6HJV2_9EURO</name>
<comment type="caution">
    <text evidence="2">The sequence shown here is derived from an EMBL/GenBank/DDBJ whole genome shotgun (WGS) entry which is preliminary data.</text>
</comment>
<sequence>MRLWDQRSHNRASLQERREIERPRALQSGRYGEGERSGQQGTERTEAAAGIQIPDAADWWFGNSGA</sequence>